<name>A0A511UUG6_9BACI</name>
<dbReference type="GO" id="GO:0016987">
    <property type="term" value="F:sigma factor activity"/>
    <property type="evidence" value="ECO:0007669"/>
    <property type="project" value="UniProtKB-KW"/>
</dbReference>
<dbReference type="Gene3D" id="1.20.140.160">
    <property type="match status" value="1"/>
</dbReference>
<dbReference type="InterPro" id="IPR013249">
    <property type="entry name" value="RNA_pol_sigma70_r4_t2"/>
</dbReference>
<dbReference type="SUPFAM" id="SSF88659">
    <property type="entry name" value="Sigma3 and sigma4 domains of RNA polymerase sigma factors"/>
    <property type="match status" value="1"/>
</dbReference>
<dbReference type="GO" id="GO:0006352">
    <property type="term" value="P:DNA-templated transcription initiation"/>
    <property type="evidence" value="ECO:0007669"/>
    <property type="project" value="InterPro"/>
</dbReference>
<keyword evidence="1" id="KW-0805">Transcription regulation</keyword>
<dbReference type="PANTHER" id="PTHR30385:SF7">
    <property type="entry name" value="RNA POLYMERASE SIGMA FACTOR FLIA"/>
    <property type="match status" value="1"/>
</dbReference>
<evidence type="ECO:0000256" key="2">
    <source>
        <dbReference type="ARBA" id="ARBA00023082"/>
    </source>
</evidence>
<protein>
    <submittedName>
        <fullName evidence="6">DNA-directed RNA polymerase sigma-70 factor</fullName>
    </submittedName>
</protein>
<accession>A0A511UUG6</accession>
<reference evidence="6 7" key="1">
    <citation type="submission" date="2019-07" db="EMBL/GenBank/DDBJ databases">
        <title>Whole genome shotgun sequence of Cerasibacillus quisquiliarum NBRC 102429.</title>
        <authorList>
            <person name="Hosoyama A."/>
            <person name="Uohara A."/>
            <person name="Ohji S."/>
            <person name="Ichikawa N."/>
        </authorList>
    </citation>
    <scope>NUCLEOTIDE SEQUENCE [LARGE SCALE GENOMIC DNA]</scope>
    <source>
        <strain evidence="6 7">NBRC 102429</strain>
    </source>
</reference>
<dbReference type="AlphaFoldDB" id="A0A511UUG6"/>
<organism evidence="6 7">
    <name type="scientific">Cerasibacillus quisquiliarum</name>
    <dbReference type="NCBI Taxonomy" id="227865"/>
    <lineage>
        <taxon>Bacteria</taxon>
        <taxon>Bacillati</taxon>
        <taxon>Bacillota</taxon>
        <taxon>Bacilli</taxon>
        <taxon>Bacillales</taxon>
        <taxon>Bacillaceae</taxon>
        <taxon>Cerasibacillus</taxon>
    </lineage>
</organism>
<evidence type="ECO:0000259" key="5">
    <source>
        <dbReference type="Pfam" id="PF08281"/>
    </source>
</evidence>
<keyword evidence="2" id="KW-0731">Sigma factor</keyword>
<evidence type="ECO:0000313" key="6">
    <source>
        <dbReference type="EMBL" id="GEN30214.1"/>
    </source>
</evidence>
<dbReference type="Proteomes" id="UP000321491">
    <property type="component" value="Unassembled WGS sequence"/>
</dbReference>
<evidence type="ECO:0000256" key="3">
    <source>
        <dbReference type="ARBA" id="ARBA00023125"/>
    </source>
</evidence>
<gene>
    <name evidence="6" type="ORF">CQU01_04520</name>
</gene>
<keyword evidence="3" id="KW-0238">DNA-binding</keyword>
<comment type="caution">
    <text evidence="6">The sequence shown here is derived from an EMBL/GenBank/DDBJ whole genome shotgun (WGS) entry which is preliminary data.</text>
</comment>
<evidence type="ECO:0000256" key="1">
    <source>
        <dbReference type="ARBA" id="ARBA00023015"/>
    </source>
</evidence>
<dbReference type="EMBL" id="BJXW01000007">
    <property type="protein sequence ID" value="GEN30214.1"/>
    <property type="molecule type" value="Genomic_DNA"/>
</dbReference>
<dbReference type="InterPro" id="IPR013324">
    <property type="entry name" value="RNA_pol_sigma_r3/r4-like"/>
</dbReference>
<dbReference type="PANTHER" id="PTHR30385">
    <property type="entry name" value="SIGMA FACTOR F FLAGELLAR"/>
    <property type="match status" value="1"/>
</dbReference>
<dbReference type="GO" id="GO:0003677">
    <property type="term" value="F:DNA binding"/>
    <property type="evidence" value="ECO:0007669"/>
    <property type="project" value="UniProtKB-KW"/>
</dbReference>
<dbReference type="NCBIfam" id="TIGR02937">
    <property type="entry name" value="sigma70-ECF"/>
    <property type="match status" value="1"/>
</dbReference>
<dbReference type="Pfam" id="PF08281">
    <property type="entry name" value="Sigma70_r4_2"/>
    <property type="match status" value="1"/>
</dbReference>
<keyword evidence="4" id="KW-0804">Transcription</keyword>
<dbReference type="OrthoDB" id="2450987at2"/>
<keyword evidence="6" id="KW-0240">DNA-directed RNA polymerase</keyword>
<evidence type="ECO:0000256" key="4">
    <source>
        <dbReference type="ARBA" id="ARBA00023163"/>
    </source>
</evidence>
<keyword evidence="7" id="KW-1185">Reference proteome</keyword>
<dbReference type="GO" id="GO:0000428">
    <property type="term" value="C:DNA-directed RNA polymerase complex"/>
    <property type="evidence" value="ECO:0007669"/>
    <property type="project" value="UniProtKB-KW"/>
</dbReference>
<dbReference type="InterPro" id="IPR014284">
    <property type="entry name" value="RNA_pol_sigma-70_dom"/>
</dbReference>
<evidence type="ECO:0000313" key="7">
    <source>
        <dbReference type="Proteomes" id="UP000321491"/>
    </source>
</evidence>
<feature type="domain" description="RNA polymerase sigma factor 70 region 4 type 2" evidence="5">
    <location>
        <begin position="137"/>
        <end position="188"/>
    </location>
</feature>
<proteinExistence type="predicted"/>
<sequence length="196" mass="23174">MMKKPSANFMMLKLIEQNKDVIQNPIIKSFLDKKENYKLVSNAISYPSEKNKNAVDKAFKEHYKQIKKMAYISNLIHFFSIDYDKKIRKLNNRYTLILDKEITDNKDTTFKDLVVSKPLYTQNIFGNNLKDHIENIELYEALKLLTEKQLSILEMKFLKNMTTKEIAETTETTPQNISNQFNKSIRKLKKLLIKKE</sequence>